<keyword evidence="2" id="KW-1185">Reference proteome</keyword>
<evidence type="ECO:0008006" key="3">
    <source>
        <dbReference type="Google" id="ProtNLM"/>
    </source>
</evidence>
<gene>
    <name evidence="1" type="ORF">B7C42_01646</name>
</gene>
<organism evidence="1 2">
    <name type="scientific">Nocardia cerradoensis</name>
    <dbReference type="NCBI Taxonomy" id="85688"/>
    <lineage>
        <taxon>Bacteria</taxon>
        <taxon>Bacillati</taxon>
        <taxon>Actinomycetota</taxon>
        <taxon>Actinomycetes</taxon>
        <taxon>Mycobacteriales</taxon>
        <taxon>Nocardiaceae</taxon>
        <taxon>Nocardia</taxon>
    </lineage>
</organism>
<name>A0A231HCN6_9NOCA</name>
<evidence type="ECO:0000313" key="1">
    <source>
        <dbReference type="EMBL" id="OXR46671.1"/>
    </source>
</evidence>
<protein>
    <recommendedName>
        <fullName evidence="3">HK97 gp10 family phage protein</fullName>
    </recommendedName>
</protein>
<reference evidence="1 2" key="1">
    <citation type="submission" date="2017-07" db="EMBL/GenBank/DDBJ databases">
        <title>First draft Genome Sequence of Nocardia cerradoensis isolated from human infection.</title>
        <authorList>
            <person name="Carrasco G."/>
        </authorList>
    </citation>
    <scope>NUCLEOTIDE SEQUENCE [LARGE SCALE GENOMIC DNA]</scope>
    <source>
        <strain evidence="1 2">CNM20130759</strain>
    </source>
</reference>
<comment type="caution">
    <text evidence="1">The sequence shown here is derived from an EMBL/GenBank/DDBJ whole genome shotgun (WGS) entry which is preliminary data.</text>
</comment>
<evidence type="ECO:0000313" key="2">
    <source>
        <dbReference type="Proteomes" id="UP000215506"/>
    </source>
</evidence>
<dbReference type="Proteomes" id="UP000215506">
    <property type="component" value="Unassembled WGS sequence"/>
</dbReference>
<sequence>MEIMGVIAELTKLSAAAGASPQARAECERLAKKGEQYAKTIAPVNKTGRPHRLPSGYVDNPGDYRDSIRGETLFKNGKWRGRVGAYDYKSHWIEYGTSKMPKQSIMRRTAGHLRGSSS</sequence>
<proteinExistence type="predicted"/>
<accession>A0A231HCN6</accession>
<dbReference type="RefSeq" id="WP_094024801.1">
    <property type="nucleotide sequence ID" value="NZ_NGAF01000002.1"/>
</dbReference>
<dbReference type="EMBL" id="NGAF01000002">
    <property type="protein sequence ID" value="OXR46671.1"/>
    <property type="molecule type" value="Genomic_DNA"/>
</dbReference>
<dbReference type="AlphaFoldDB" id="A0A231HCN6"/>